<sequence length="374" mass="38975">MRSPTTPRSRPARRARRAFCAGAVTALALGGSVSGAPAAAAAPPDCTWSPRAQRVLDGLLTSADPRRDRLVPALRTALARCPAPRPYFQRADWLWEPIVTDPVLDPDSAGMVADLASGDEYIANIGDFGVTLVGPERITDRTPRFTVDPSQYGPTLRDVPIPEGTEIAPGSDGHLAVADPVTGTVFNFWIARPDGDGWTAAGGAATDLTGDGRETSGGTSTGSNIARFAAVVRISEIAQGVIPHALFFSTDMAAEGECRYPAAKTDGSNMAGVDHPIPEGSRIQLDPAVDVDALDASPAAEVIARALQTYGAYVGDNGGARIAFLFEYGPHDPVYRDAGLVGGFAPLDGIPWDRLRVLAAWDGTTGGGECAGAE</sequence>
<name>A0A1M6UD04_PSETH</name>
<proteinExistence type="predicted"/>
<organism evidence="2 3">
    <name type="scientific">Pseudonocardia thermophila</name>
    <dbReference type="NCBI Taxonomy" id="1848"/>
    <lineage>
        <taxon>Bacteria</taxon>
        <taxon>Bacillati</taxon>
        <taxon>Actinomycetota</taxon>
        <taxon>Actinomycetes</taxon>
        <taxon>Pseudonocardiales</taxon>
        <taxon>Pseudonocardiaceae</taxon>
        <taxon>Pseudonocardia</taxon>
    </lineage>
</organism>
<keyword evidence="3" id="KW-1185">Reference proteome</keyword>
<dbReference type="STRING" id="1848.SAMN05443637_1106"/>
<evidence type="ECO:0000256" key="1">
    <source>
        <dbReference type="SAM" id="SignalP"/>
    </source>
</evidence>
<evidence type="ECO:0000313" key="2">
    <source>
        <dbReference type="EMBL" id="SHK67125.1"/>
    </source>
</evidence>
<dbReference type="PROSITE" id="PS51318">
    <property type="entry name" value="TAT"/>
    <property type="match status" value="1"/>
</dbReference>
<feature type="chain" id="PRO_5039098507" evidence="1">
    <location>
        <begin position="39"/>
        <end position="374"/>
    </location>
</feature>
<dbReference type="AlphaFoldDB" id="A0A1M6UD04"/>
<dbReference type="OrthoDB" id="3575812at2"/>
<dbReference type="InterPro" id="IPR006311">
    <property type="entry name" value="TAT_signal"/>
</dbReference>
<feature type="signal peptide" evidence="1">
    <location>
        <begin position="1"/>
        <end position="38"/>
    </location>
</feature>
<keyword evidence="1" id="KW-0732">Signal</keyword>
<protein>
    <submittedName>
        <fullName evidence="2">Uncharacterized protein</fullName>
    </submittedName>
</protein>
<accession>A0A1M6UD04</accession>
<dbReference type="EMBL" id="FRAP01000010">
    <property type="protein sequence ID" value="SHK67125.1"/>
    <property type="molecule type" value="Genomic_DNA"/>
</dbReference>
<dbReference type="Proteomes" id="UP000184363">
    <property type="component" value="Unassembled WGS sequence"/>
</dbReference>
<evidence type="ECO:0000313" key="3">
    <source>
        <dbReference type="Proteomes" id="UP000184363"/>
    </source>
</evidence>
<gene>
    <name evidence="2" type="ORF">SAMN05443637_1106</name>
</gene>
<dbReference type="RefSeq" id="WP_073457532.1">
    <property type="nucleotide sequence ID" value="NZ_CALGVN010000001.1"/>
</dbReference>
<reference evidence="2 3" key="1">
    <citation type="submission" date="2016-11" db="EMBL/GenBank/DDBJ databases">
        <authorList>
            <person name="Jaros S."/>
            <person name="Januszkiewicz K."/>
            <person name="Wedrychowicz H."/>
        </authorList>
    </citation>
    <scope>NUCLEOTIDE SEQUENCE [LARGE SCALE GENOMIC DNA]</scope>
    <source>
        <strain evidence="2 3">DSM 43832</strain>
    </source>
</reference>